<feature type="compositionally biased region" description="Basic and acidic residues" evidence="1">
    <location>
        <begin position="757"/>
        <end position="773"/>
    </location>
</feature>
<feature type="compositionally biased region" description="Polar residues" evidence="1">
    <location>
        <begin position="133"/>
        <end position="151"/>
    </location>
</feature>
<organism evidence="2">
    <name type="scientific">Sesamum angustifolium</name>
    <dbReference type="NCBI Taxonomy" id="2727405"/>
    <lineage>
        <taxon>Eukaryota</taxon>
        <taxon>Viridiplantae</taxon>
        <taxon>Streptophyta</taxon>
        <taxon>Embryophyta</taxon>
        <taxon>Tracheophyta</taxon>
        <taxon>Spermatophyta</taxon>
        <taxon>Magnoliopsida</taxon>
        <taxon>eudicotyledons</taxon>
        <taxon>Gunneridae</taxon>
        <taxon>Pentapetalae</taxon>
        <taxon>asterids</taxon>
        <taxon>lamiids</taxon>
        <taxon>Lamiales</taxon>
        <taxon>Pedaliaceae</taxon>
        <taxon>Sesamum</taxon>
    </lineage>
</organism>
<dbReference type="AlphaFoldDB" id="A0AAW2KWL1"/>
<reference evidence="2" key="2">
    <citation type="journal article" date="2024" name="Plant">
        <title>Genomic evolution and insights into agronomic trait innovations of Sesamum species.</title>
        <authorList>
            <person name="Miao H."/>
            <person name="Wang L."/>
            <person name="Qu L."/>
            <person name="Liu H."/>
            <person name="Sun Y."/>
            <person name="Le M."/>
            <person name="Wang Q."/>
            <person name="Wei S."/>
            <person name="Zheng Y."/>
            <person name="Lin W."/>
            <person name="Duan Y."/>
            <person name="Cao H."/>
            <person name="Xiong S."/>
            <person name="Wang X."/>
            <person name="Wei L."/>
            <person name="Li C."/>
            <person name="Ma Q."/>
            <person name="Ju M."/>
            <person name="Zhao R."/>
            <person name="Li G."/>
            <person name="Mu C."/>
            <person name="Tian Q."/>
            <person name="Mei H."/>
            <person name="Zhang T."/>
            <person name="Gao T."/>
            <person name="Zhang H."/>
        </authorList>
    </citation>
    <scope>NUCLEOTIDE SEQUENCE</scope>
    <source>
        <strain evidence="2">G01</strain>
    </source>
</reference>
<protein>
    <submittedName>
        <fullName evidence="2">Uncharacterized protein</fullName>
    </submittedName>
</protein>
<accession>A0AAW2KWL1</accession>
<sequence>MLQLLKLRTCSFPRNSIASWTEPQVQGPLLWQGGSSPNTFTPIRKPPILSSPDSLLRRFSRATSQLPPTVNVSGSTHSVVNASPFLPSDPSLKIPWSSPVESPRSPLKLKLSAGVEIAYSSSFATQTAIVNPSTSESGFQSHTSIPDSTVPVSAPQLKPSSCSQDLPTTIQPMSLDANRAVPLNSSLNVTKMPPSVQFYQPATPEVNISMREVVSGSHLEIVDELREAEARVRFLKNKLKERTNPNKTTWIKESSRKEQFSGEGQETTDLYGRGMKAVLLDGNSSQRTIKDCLSRGTRTQSFTDEILRVSEPISNSRTNETLKRTRSCDMIGVSETATLQINSDREENRLCKLPKTGNSESGKRTQESTDLEKITQGENAETKILMDERLQREDLLSEIFKRENSATSQEQRHSIAFFDHLNNQNAVNAPNSDSWCNKPCHFQVPAGKCLTECSITEGLFSQSSAVSQDSFLKGGHVYLIDAVSPVYSQSTATTLVEPGNDSRSYLQHEEGGFFADSLGREFSDGLGTKFMEAGLMGGNFPATSMLCESNLLMHQYPTANEQDSSYLDSKSIIEQESLGGEQFSLQASSKGNSAESLRLCGSSLLLHQYQAANPLDSSYLGSKQMLEQESPGGRQFSLQSSGVGNLEGTSKLSESTLLLHQHSAANLVDYRFPVGFQHECPTSGQYSIQTSSAGGFYGGDMKMEHKSGETWEQEPSREHSLLDSLLVENLWPEGHSHDQTLSTNRLDSVVEPSAKTHLTESKNWNDESGRSHTGEVLKQEHEQEHMNNLPDELFQFA</sequence>
<proteinExistence type="predicted"/>
<evidence type="ECO:0000313" key="2">
    <source>
        <dbReference type="EMBL" id="KAL0311007.1"/>
    </source>
</evidence>
<evidence type="ECO:0000256" key="1">
    <source>
        <dbReference type="SAM" id="MobiDB-lite"/>
    </source>
</evidence>
<dbReference type="EMBL" id="JACGWK010000016">
    <property type="protein sequence ID" value="KAL0311007.1"/>
    <property type="molecule type" value="Genomic_DNA"/>
</dbReference>
<feature type="region of interest" description="Disordered" evidence="1">
    <location>
        <begin position="133"/>
        <end position="154"/>
    </location>
</feature>
<name>A0AAW2KWL1_9LAMI</name>
<feature type="region of interest" description="Disordered" evidence="1">
    <location>
        <begin position="754"/>
        <end position="773"/>
    </location>
</feature>
<comment type="caution">
    <text evidence="2">The sequence shown here is derived from an EMBL/GenBank/DDBJ whole genome shotgun (WGS) entry which is preliminary data.</text>
</comment>
<reference evidence="2" key="1">
    <citation type="submission" date="2020-06" db="EMBL/GenBank/DDBJ databases">
        <authorList>
            <person name="Li T."/>
            <person name="Hu X."/>
            <person name="Zhang T."/>
            <person name="Song X."/>
            <person name="Zhang H."/>
            <person name="Dai N."/>
            <person name="Sheng W."/>
            <person name="Hou X."/>
            <person name="Wei L."/>
        </authorList>
    </citation>
    <scope>NUCLEOTIDE SEQUENCE</scope>
    <source>
        <strain evidence="2">G01</strain>
        <tissue evidence="2">Leaf</tissue>
    </source>
</reference>
<gene>
    <name evidence="2" type="ORF">Sangu_2395400</name>
</gene>